<dbReference type="HOGENOM" id="CLU_009180_5_0_1"/>
<dbReference type="Pfam" id="PF13968">
    <property type="entry name" value="DUF4220"/>
    <property type="match status" value="1"/>
</dbReference>
<reference evidence="3" key="2">
    <citation type="submission" date="2013-12" db="EMBL/GenBank/DDBJ databases">
        <authorList>
            <person name="Yu Y."/>
            <person name="Lee S."/>
            <person name="de Baynast K."/>
            <person name="Wissotski M."/>
            <person name="Liu L."/>
            <person name="Talag J."/>
            <person name="Goicoechea J."/>
            <person name="Angelova A."/>
            <person name="Jetty R."/>
            <person name="Kudrna D."/>
            <person name="Golser W."/>
            <person name="Rivera L."/>
            <person name="Zhang J."/>
            <person name="Wing R."/>
        </authorList>
    </citation>
    <scope>NUCLEOTIDE SEQUENCE</scope>
</reference>
<dbReference type="Gramene" id="LPERR03G08250.1">
    <property type="protein sequence ID" value="LPERR03G08250.1"/>
    <property type="gene ID" value="LPERR03G08250"/>
</dbReference>
<organism evidence="2 3">
    <name type="scientific">Leersia perrieri</name>
    <dbReference type="NCBI Taxonomy" id="77586"/>
    <lineage>
        <taxon>Eukaryota</taxon>
        <taxon>Viridiplantae</taxon>
        <taxon>Streptophyta</taxon>
        <taxon>Embryophyta</taxon>
        <taxon>Tracheophyta</taxon>
        <taxon>Spermatophyta</taxon>
        <taxon>Magnoliopsida</taxon>
        <taxon>Liliopsida</taxon>
        <taxon>Poales</taxon>
        <taxon>Poaceae</taxon>
        <taxon>BOP clade</taxon>
        <taxon>Oryzoideae</taxon>
        <taxon>Oryzeae</taxon>
        <taxon>Oryzinae</taxon>
        <taxon>Leersia</taxon>
    </lineage>
</organism>
<dbReference type="InterPro" id="IPR025315">
    <property type="entry name" value="DUF4220"/>
</dbReference>
<protein>
    <recommendedName>
        <fullName evidence="1">DUF4220 domain-containing protein</fullName>
    </recommendedName>
</protein>
<evidence type="ECO:0000259" key="1">
    <source>
        <dbReference type="Pfam" id="PF13968"/>
    </source>
</evidence>
<sequence length="345" mass="38777">MLMFAIGVLKYGERSWALRYANLSNIRSSVNNVVTTSLPLHAGEEEDEEKLLLVAHSLLHVCKRAMADTSVEPNSSEYNPKIFSCYGWKAMCRIVEMELSLVYDILYTKAAVMHTWFGFAIRAVSPIAVIAALGLFHKEVQPGSYRQVDVAISYALLVAALVLETTSTCRVMGSTWTAATLHATRWAWLRHEILCTHGRWHRLRLAVASLRRLVRRDGHRYWSGTMGQFNVFHLCTRDGTAERLAVVAGKVGLGSWWNKHVNAGSIVISGHVKELVFGHIQNMLRHVDASDGSDLDAIRKTRGQLALRRHGLQDDLEYSLGDEFQEGIITWHVATDIYLTMSNSE</sequence>
<name>A0A0D9VRH7_9ORYZ</name>
<reference evidence="2 3" key="1">
    <citation type="submission" date="2012-08" db="EMBL/GenBank/DDBJ databases">
        <title>Oryza genome evolution.</title>
        <authorList>
            <person name="Wing R.A."/>
        </authorList>
    </citation>
    <scope>NUCLEOTIDE SEQUENCE</scope>
</reference>
<dbReference type="Proteomes" id="UP000032180">
    <property type="component" value="Chromosome 3"/>
</dbReference>
<dbReference type="AlphaFoldDB" id="A0A0D9VRH7"/>
<proteinExistence type="predicted"/>
<evidence type="ECO:0000313" key="2">
    <source>
        <dbReference type="EnsemblPlants" id="LPERR03G08250.1"/>
    </source>
</evidence>
<evidence type="ECO:0000313" key="3">
    <source>
        <dbReference type="Proteomes" id="UP000032180"/>
    </source>
</evidence>
<dbReference type="EnsemblPlants" id="LPERR03G08250.1">
    <property type="protein sequence ID" value="LPERR03G08250.1"/>
    <property type="gene ID" value="LPERR03G08250"/>
</dbReference>
<feature type="domain" description="DUF4220" evidence="1">
    <location>
        <begin position="2"/>
        <end position="233"/>
    </location>
</feature>
<accession>A0A0D9VRH7</accession>
<reference evidence="2" key="3">
    <citation type="submission" date="2015-04" db="UniProtKB">
        <authorList>
            <consortium name="EnsemblPlants"/>
        </authorList>
    </citation>
    <scope>IDENTIFICATION</scope>
</reference>
<keyword evidence="3" id="KW-1185">Reference proteome</keyword>
<dbReference type="PANTHER" id="PTHR31325">
    <property type="entry name" value="OS01G0798800 PROTEIN-RELATED"/>
    <property type="match status" value="1"/>
</dbReference>
<dbReference type="STRING" id="77586.A0A0D9VRH7"/>